<accession>A0A941BHZ5</accession>
<dbReference type="PANTHER" id="PTHR42951">
    <property type="entry name" value="METALLO-BETA-LACTAMASE DOMAIN-CONTAINING"/>
    <property type="match status" value="1"/>
</dbReference>
<dbReference type="InterPro" id="IPR006311">
    <property type="entry name" value="TAT_signal"/>
</dbReference>
<comment type="caution">
    <text evidence="3">The sequence shown here is derived from an EMBL/GenBank/DDBJ whole genome shotgun (WGS) entry which is preliminary data.</text>
</comment>
<name>A0A941BHZ5_9BURK</name>
<dbReference type="AlphaFoldDB" id="A0A941BHZ5"/>
<evidence type="ECO:0000313" key="3">
    <source>
        <dbReference type="EMBL" id="MBQ0961421.1"/>
    </source>
</evidence>
<dbReference type="InterPro" id="IPR050855">
    <property type="entry name" value="NDM-1-like"/>
</dbReference>
<proteinExistence type="inferred from homology"/>
<keyword evidence="4" id="KW-1185">Reference proteome</keyword>
<gene>
    <name evidence="3" type="ORF">KAK06_20865</name>
</gene>
<evidence type="ECO:0000256" key="1">
    <source>
        <dbReference type="ARBA" id="ARBA00005250"/>
    </source>
</evidence>
<dbReference type="EMBL" id="JAGQDE010000028">
    <property type="protein sequence ID" value="MBQ0961421.1"/>
    <property type="molecule type" value="Genomic_DNA"/>
</dbReference>
<dbReference type="Pfam" id="PF00753">
    <property type="entry name" value="Lactamase_B"/>
    <property type="match status" value="1"/>
</dbReference>
<evidence type="ECO:0000259" key="2">
    <source>
        <dbReference type="SMART" id="SM00849"/>
    </source>
</evidence>
<organism evidence="3 4">
    <name type="scientific">Ideonella aquatica</name>
    <dbReference type="NCBI Taxonomy" id="2824119"/>
    <lineage>
        <taxon>Bacteria</taxon>
        <taxon>Pseudomonadati</taxon>
        <taxon>Pseudomonadota</taxon>
        <taxon>Betaproteobacteria</taxon>
        <taxon>Burkholderiales</taxon>
        <taxon>Sphaerotilaceae</taxon>
        <taxon>Ideonella</taxon>
    </lineage>
</organism>
<dbReference type="Gene3D" id="3.60.15.10">
    <property type="entry name" value="Ribonuclease Z/Hydroxyacylglutathione hydrolase-like"/>
    <property type="match status" value="1"/>
</dbReference>
<dbReference type="GO" id="GO:0017001">
    <property type="term" value="P:antibiotic catabolic process"/>
    <property type="evidence" value="ECO:0007669"/>
    <property type="project" value="UniProtKB-ARBA"/>
</dbReference>
<evidence type="ECO:0000313" key="4">
    <source>
        <dbReference type="Proteomes" id="UP000678374"/>
    </source>
</evidence>
<dbReference type="Proteomes" id="UP000678374">
    <property type="component" value="Unassembled WGS sequence"/>
</dbReference>
<dbReference type="SUPFAM" id="SSF56281">
    <property type="entry name" value="Metallo-hydrolase/oxidoreductase"/>
    <property type="match status" value="1"/>
</dbReference>
<dbReference type="InterPro" id="IPR036866">
    <property type="entry name" value="RibonucZ/Hydroxyglut_hydro"/>
</dbReference>
<dbReference type="PROSITE" id="PS51318">
    <property type="entry name" value="TAT"/>
    <property type="match status" value="1"/>
</dbReference>
<dbReference type="PANTHER" id="PTHR42951:SF4">
    <property type="entry name" value="ACYL-COENZYME A THIOESTERASE MBLAC2"/>
    <property type="match status" value="1"/>
</dbReference>
<reference evidence="3" key="1">
    <citation type="submission" date="2021-04" db="EMBL/GenBank/DDBJ databases">
        <title>The genome sequence of Ideonella sp. 4Y11.</title>
        <authorList>
            <person name="Liu Y."/>
        </authorList>
    </citation>
    <scope>NUCLEOTIDE SEQUENCE</scope>
    <source>
        <strain evidence="3">4Y11</strain>
    </source>
</reference>
<feature type="domain" description="Metallo-beta-lactamase" evidence="2">
    <location>
        <begin position="79"/>
        <end position="268"/>
    </location>
</feature>
<sequence length="343" mass="37086">MPVTSTPEMLTRRRWSRRSALLGAAATLLSPPAIDLAAAADAFIRGPAVPDQPLQCLSQRVAMVYAQEGFPTPENRGMMANIVFVMTRAGVVVVDTGASVQIGEMAIRRLRSLTDQPVVAVINTHYHGDHFLGNDAFVQAFGAGLPIYAHAVARERIQGTEGSMWRSLMERWTNGASMGTRVVAPNRELAHGAELRFGDTTLRIHHHGRAHTESDLCVEVVEDRVVCIGDVAMNGRIANMDEGSYIGTLKTFDALERDAVGALWVPGHGPASPGLLADQRGLFGGIYRHCEAAVKAGEDEAAARRRVLADPVVATHAARTKGWDQNIGKYISLAYLEAEKEGF</sequence>
<dbReference type="SMART" id="SM00849">
    <property type="entry name" value="Lactamase_B"/>
    <property type="match status" value="1"/>
</dbReference>
<dbReference type="InterPro" id="IPR001279">
    <property type="entry name" value="Metallo-B-lactamas"/>
</dbReference>
<dbReference type="RefSeq" id="WP_210804102.1">
    <property type="nucleotide sequence ID" value="NZ_JAGQDE010000028.1"/>
</dbReference>
<dbReference type="CDD" id="cd16282">
    <property type="entry name" value="metallo-hydrolase-like_MBL-fold"/>
    <property type="match status" value="1"/>
</dbReference>
<comment type="similarity">
    <text evidence="1">Belongs to the metallo-beta-lactamase superfamily. Class-B beta-lactamase family.</text>
</comment>
<protein>
    <submittedName>
        <fullName evidence="3">MBL fold metallo-hydrolase</fullName>
    </submittedName>
</protein>